<sequence length="66" mass="7468">MAAEALAVLSLQIESCPEDPSRYRWVIRDQDCILRQCLYSLPDEQTALSQGEAALQEMAALWRDAQ</sequence>
<proteinExistence type="predicted"/>
<evidence type="ECO:0000313" key="2">
    <source>
        <dbReference type="Proteomes" id="UP000012488"/>
    </source>
</evidence>
<dbReference type="KEGG" id="mmes:MMSR116_01535"/>
<dbReference type="Proteomes" id="UP000012488">
    <property type="component" value="Chromosome"/>
</dbReference>
<dbReference type="OrthoDB" id="8000655at2"/>
<evidence type="ECO:0000313" key="1">
    <source>
        <dbReference type="EMBL" id="QGY00736.1"/>
    </source>
</evidence>
<gene>
    <name evidence="1" type="ORF">MMSR116_01535</name>
</gene>
<organism evidence="1 2">
    <name type="scientific">Methylobacterium mesophilicum SR1.6/6</name>
    <dbReference type="NCBI Taxonomy" id="908290"/>
    <lineage>
        <taxon>Bacteria</taxon>
        <taxon>Pseudomonadati</taxon>
        <taxon>Pseudomonadota</taxon>
        <taxon>Alphaproteobacteria</taxon>
        <taxon>Hyphomicrobiales</taxon>
        <taxon>Methylobacteriaceae</taxon>
        <taxon>Methylobacterium</taxon>
    </lineage>
</organism>
<reference evidence="1 2" key="2">
    <citation type="journal article" date="2013" name="Genome Announc.">
        <title>Draft Genome Sequence of Methylobacterium mesophilicum Strain SR1.6/6, Isolated from Citrus sinensis.</title>
        <authorList>
            <person name="Marinho Almeida D."/>
            <person name="Dini-Andreote F."/>
            <person name="Camargo Neves A.A."/>
            <person name="Juca Ramos R.T."/>
            <person name="Andreote F.D."/>
            <person name="Carneiro A.R."/>
            <person name="Oliveira de Souza Lima A."/>
            <person name="Caracciolo Gomes de Sa P.H."/>
            <person name="Ribeiro Barbosa M.S."/>
            <person name="Araujo W.L."/>
            <person name="Silva A."/>
        </authorList>
    </citation>
    <scope>NUCLEOTIDE SEQUENCE [LARGE SCALE GENOMIC DNA]</scope>
    <source>
        <strain evidence="1 2">SR1.6/6</strain>
    </source>
</reference>
<dbReference type="AlphaFoldDB" id="A0A6B9FEZ6"/>
<protein>
    <submittedName>
        <fullName evidence="1">Uncharacterized protein</fullName>
    </submittedName>
</protein>
<dbReference type="EMBL" id="CP043538">
    <property type="protein sequence ID" value="QGY00736.1"/>
    <property type="molecule type" value="Genomic_DNA"/>
</dbReference>
<name>A0A6B9FEZ6_9HYPH</name>
<accession>A0A6B9FEZ6</accession>
<reference evidence="1 2" key="1">
    <citation type="journal article" date="2012" name="Genet. Mol. Biol.">
        <title>Analysis of 16S rRNA and mxaF genes revealing insights into Methylobacterium niche-specific plant association.</title>
        <authorList>
            <person name="Dourado M.N."/>
            <person name="Andreote F.D."/>
            <person name="Dini-Andreote F."/>
            <person name="Conti R."/>
            <person name="Araujo J.M."/>
            <person name="Araujo W.L."/>
        </authorList>
    </citation>
    <scope>NUCLEOTIDE SEQUENCE [LARGE SCALE GENOMIC DNA]</scope>
    <source>
        <strain evidence="1 2">SR1.6/6</strain>
    </source>
</reference>
<dbReference type="RefSeq" id="WP_039894582.1">
    <property type="nucleotide sequence ID" value="NZ_CP043538.1"/>
</dbReference>